<dbReference type="EMBL" id="CAJFDH010000002">
    <property type="protein sequence ID" value="CAD5210798.1"/>
    <property type="molecule type" value="Genomic_DNA"/>
</dbReference>
<dbReference type="Proteomes" id="UP000614601">
    <property type="component" value="Unassembled WGS sequence"/>
</dbReference>
<feature type="signal peptide" evidence="1">
    <location>
        <begin position="1"/>
        <end position="18"/>
    </location>
</feature>
<sequence>MLGVITISFLAFTALCSADPETGLSKMFAPILFPPTADFHDVHDGPISAENLDYYDAVAAGLDGPVGPVVRPAFVFQPPVEQLPIFRPVQAPLVVDEDIPPMKVSQKDFETKKLANFALFAPNQGSDGFEVKTQEVPVTTGSPKIIEVNAETQEEKTEIKEVETTTEEVIVPPLAEKFVVSFD</sequence>
<proteinExistence type="predicted"/>
<dbReference type="Proteomes" id="UP000783686">
    <property type="component" value="Unassembled WGS sequence"/>
</dbReference>
<keyword evidence="1" id="KW-0732">Signal</keyword>
<organism evidence="2 3">
    <name type="scientific">Bursaphelenchus okinawaensis</name>
    <dbReference type="NCBI Taxonomy" id="465554"/>
    <lineage>
        <taxon>Eukaryota</taxon>
        <taxon>Metazoa</taxon>
        <taxon>Ecdysozoa</taxon>
        <taxon>Nematoda</taxon>
        <taxon>Chromadorea</taxon>
        <taxon>Rhabditida</taxon>
        <taxon>Tylenchina</taxon>
        <taxon>Tylenchomorpha</taxon>
        <taxon>Aphelenchoidea</taxon>
        <taxon>Aphelenchoididae</taxon>
        <taxon>Bursaphelenchus</taxon>
    </lineage>
</organism>
<evidence type="ECO:0000313" key="2">
    <source>
        <dbReference type="EMBL" id="CAD5210798.1"/>
    </source>
</evidence>
<dbReference type="EMBL" id="CAJFCW020000002">
    <property type="protein sequence ID" value="CAG9092109.1"/>
    <property type="molecule type" value="Genomic_DNA"/>
</dbReference>
<accession>A0A811K5W6</accession>
<reference evidence="2" key="1">
    <citation type="submission" date="2020-09" db="EMBL/GenBank/DDBJ databases">
        <authorList>
            <person name="Kikuchi T."/>
        </authorList>
    </citation>
    <scope>NUCLEOTIDE SEQUENCE</scope>
    <source>
        <strain evidence="2">SH1</strain>
    </source>
</reference>
<evidence type="ECO:0000256" key="1">
    <source>
        <dbReference type="SAM" id="SignalP"/>
    </source>
</evidence>
<evidence type="ECO:0000313" key="3">
    <source>
        <dbReference type="Proteomes" id="UP000614601"/>
    </source>
</evidence>
<keyword evidence="3" id="KW-1185">Reference proteome</keyword>
<comment type="caution">
    <text evidence="2">The sequence shown here is derived from an EMBL/GenBank/DDBJ whole genome shotgun (WGS) entry which is preliminary data.</text>
</comment>
<protein>
    <submittedName>
        <fullName evidence="2">Uncharacterized protein</fullName>
    </submittedName>
</protein>
<dbReference type="AlphaFoldDB" id="A0A811K5W6"/>
<name>A0A811K5W6_9BILA</name>
<gene>
    <name evidence="2" type="ORF">BOKJ2_LOCUS3374</name>
</gene>
<feature type="chain" id="PRO_5036408260" evidence="1">
    <location>
        <begin position="19"/>
        <end position="183"/>
    </location>
</feature>
<dbReference type="OrthoDB" id="10370010at2759"/>